<reference evidence="2 3" key="1">
    <citation type="submission" date="2024-01" db="EMBL/GenBank/DDBJ databases">
        <title>The genomes of 5 underutilized Papilionoideae crops provide insights into root nodulation and disease resistanc.</title>
        <authorList>
            <person name="Yuan L."/>
        </authorList>
    </citation>
    <scope>NUCLEOTIDE SEQUENCE [LARGE SCALE GENOMIC DNA]</scope>
    <source>
        <strain evidence="2">ZHUSHIDOU_FW_LH</strain>
        <tissue evidence="2">Leaf</tissue>
    </source>
</reference>
<evidence type="ECO:0000313" key="3">
    <source>
        <dbReference type="Proteomes" id="UP001372338"/>
    </source>
</evidence>
<dbReference type="Pfam" id="PF07498">
    <property type="entry name" value="Rho_N"/>
    <property type="match status" value="1"/>
</dbReference>
<protein>
    <recommendedName>
        <fullName evidence="1">Rho termination factor-like N-terminal domain-containing protein</fullName>
    </recommendedName>
</protein>
<keyword evidence="3" id="KW-1185">Reference proteome</keyword>
<sequence length="319" mass="36771">MEKIITERWTKMNYTIHCLGFALTPRFYDHDYLETPAPGGVARKAPNQDKEVVTAVLEAFEKIAENEKERKLLREQFATFHTKKGIYSMQSAQVDVVTMDAIDWWSTYGSETPELAKKVLSQPISSSSAERAWSTYFYIHNVKRNKLNCARADKLVFIHSNIRLLSRFSDAYKNGPFKKWDINPNDTSLEESSTRIEMLRWELDDEISIPNEEVQEQRQLMNQAAAKSTSRETEELKLAELKELAKSNGVKGYSKLKKGELIKILGYPRQRSIPLFLAARVQTPESRFDVETLLETLSNPFVNLKNSFSLCNLIGYWIL</sequence>
<accession>A0AAN9E3J7</accession>
<dbReference type="Gene3D" id="1.10.720.10">
    <property type="match status" value="1"/>
</dbReference>
<dbReference type="SMART" id="SM00959">
    <property type="entry name" value="Rho_N"/>
    <property type="match status" value="1"/>
</dbReference>
<evidence type="ECO:0000259" key="1">
    <source>
        <dbReference type="SMART" id="SM00959"/>
    </source>
</evidence>
<dbReference type="AlphaFoldDB" id="A0AAN9E3J7"/>
<dbReference type="InterPro" id="IPR008906">
    <property type="entry name" value="HATC_C_dom"/>
</dbReference>
<feature type="domain" description="Rho termination factor-like N-terminal" evidence="1">
    <location>
        <begin position="232"/>
        <end position="273"/>
    </location>
</feature>
<organism evidence="2 3">
    <name type="scientific">Crotalaria pallida</name>
    <name type="common">Smooth rattlebox</name>
    <name type="synonym">Crotalaria striata</name>
    <dbReference type="NCBI Taxonomy" id="3830"/>
    <lineage>
        <taxon>Eukaryota</taxon>
        <taxon>Viridiplantae</taxon>
        <taxon>Streptophyta</taxon>
        <taxon>Embryophyta</taxon>
        <taxon>Tracheophyta</taxon>
        <taxon>Spermatophyta</taxon>
        <taxon>Magnoliopsida</taxon>
        <taxon>eudicotyledons</taxon>
        <taxon>Gunneridae</taxon>
        <taxon>Pentapetalae</taxon>
        <taxon>rosids</taxon>
        <taxon>fabids</taxon>
        <taxon>Fabales</taxon>
        <taxon>Fabaceae</taxon>
        <taxon>Papilionoideae</taxon>
        <taxon>50 kb inversion clade</taxon>
        <taxon>genistoids sensu lato</taxon>
        <taxon>core genistoids</taxon>
        <taxon>Crotalarieae</taxon>
        <taxon>Crotalaria</taxon>
    </lineage>
</organism>
<dbReference type="GO" id="GO:0046983">
    <property type="term" value="F:protein dimerization activity"/>
    <property type="evidence" value="ECO:0007669"/>
    <property type="project" value="InterPro"/>
</dbReference>
<dbReference type="GO" id="GO:0006353">
    <property type="term" value="P:DNA-templated transcription termination"/>
    <property type="evidence" value="ECO:0007669"/>
    <property type="project" value="InterPro"/>
</dbReference>
<dbReference type="SUPFAM" id="SSF53098">
    <property type="entry name" value="Ribonuclease H-like"/>
    <property type="match status" value="1"/>
</dbReference>
<name>A0AAN9E3J7_CROPI</name>
<evidence type="ECO:0000313" key="2">
    <source>
        <dbReference type="EMBL" id="KAK7245525.1"/>
    </source>
</evidence>
<dbReference type="InterPro" id="IPR012337">
    <property type="entry name" value="RNaseH-like_sf"/>
</dbReference>
<dbReference type="Proteomes" id="UP001372338">
    <property type="component" value="Unassembled WGS sequence"/>
</dbReference>
<dbReference type="EMBL" id="JAYWIO010000008">
    <property type="protein sequence ID" value="KAK7245525.1"/>
    <property type="molecule type" value="Genomic_DNA"/>
</dbReference>
<gene>
    <name evidence="2" type="ORF">RIF29_40371</name>
</gene>
<dbReference type="PANTHER" id="PTHR34449">
    <property type="entry name" value="RHO TERMINATION FACTOR"/>
    <property type="match status" value="1"/>
</dbReference>
<dbReference type="InterPro" id="IPR011112">
    <property type="entry name" value="Rho-like_N"/>
</dbReference>
<comment type="caution">
    <text evidence="2">The sequence shown here is derived from an EMBL/GenBank/DDBJ whole genome shotgun (WGS) entry which is preliminary data.</text>
</comment>
<dbReference type="PANTHER" id="PTHR34449:SF2">
    <property type="entry name" value="RHO TERMINATION FACTOR"/>
    <property type="match status" value="1"/>
</dbReference>
<proteinExistence type="predicted"/>
<dbReference type="Pfam" id="PF05699">
    <property type="entry name" value="Dimer_Tnp_hAT"/>
    <property type="match status" value="1"/>
</dbReference>